<dbReference type="Gene3D" id="3.40.50.2300">
    <property type="match status" value="1"/>
</dbReference>
<dbReference type="PANTHER" id="PTHR48111:SF4">
    <property type="entry name" value="DNA-BINDING DUAL TRANSCRIPTIONAL REGULATOR OMPR"/>
    <property type="match status" value="1"/>
</dbReference>
<keyword evidence="10" id="KW-1185">Reference proteome</keyword>
<evidence type="ECO:0000256" key="1">
    <source>
        <dbReference type="ARBA" id="ARBA00022553"/>
    </source>
</evidence>
<evidence type="ECO:0000259" key="8">
    <source>
        <dbReference type="PROSITE" id="PS51755"/>
    </source>
</evidence>
<protein>
    <submittedName>
        <fullName evidence="9">Response regulator transcription factor</fullName>
    </submittedName>
</protein>
<evidence type="ECO:0000313" key="10">
    <source>
        <dbReference type="Proteomes" id="UP000315759"/>
    </source>
</evidence>
<dbReference type="GO" id="GO:0006355">
    <property type="term" value="P:regulation of DNA-templated transcription"/>
    <property type="evidence" value="ECO:0007669"/>
    <property type="project" value="InterPro"/>
</dbReference>
<sequence>MADGVTRVAQCPSAEPTSESGRLRAVVVDDRPPVVGSLAYFMQREQFVVHVTSSLVDTVQSALDHDPDVVVVDLAVPGLDAFEVCRQLRSVTTAYVVVLSARQRVLDAIGEPVAADVFIADPISPRELVARLRAMMRGSRSMPDTVHEAVVRRTSQASGGLRIDVPRRRAHSDGIPVALTRIEFDVLAALAARPGVVLTRRQLVAAVWGDSRPISRALVEAHIGGLRRKLGDDPAAPRYVSTVRGSGYRLATA</sequence>
<evidence type="ECO:0000256" key="3">
    <source>
        <dbReference type="ARBA" id="ARBA00023125"/>
    </source>
</evidence>
<evidence type="ECO:0000256" key="5">
    <source>
        <dbReference type="PROSITE-ProRule" id="PRU00169"/>
    </source>
</evidence>
<name>A0A544W673_9MYCO</name>
<dbReference type="Proteomes" id="UP000315759">
    <property type="component" value="Unassembled WGS sequence"/>
</dbReference>
<feature type="domain" description="OmpR/PhoB-type" evidence="8">
    <location>
        <begin position="152"/>
        <end position="252"/>
    </location>
</feature>
<evidence type="ECO:0000256" key="6">
    <source>
        <dbReference type="PROSITE-ProRule" id="PRU01091"/>
    </source>
</evidence>
<dbReference type="PROSITE" id="PS51755">
    <property type="entry name" value="OMPR_PHOB"/>
    <property type="match status" value="1"/>
</dbReference>
<dbReference type="InterPro" id="IPR011006">
    <property type="entry name" value="CheY-like_superfamily"/>
</dbReference>
<organism evidence="9 10">
    <name type="scientific">Mycolicibacterium hodleri</name>
    <dbReference type="NCBI Taxonomy" id="49897"/>
    <lineage>
        <taxon>Bacteria</taxon>
        <taxon>Bacillati</taxon>
        <taxon>Actinomycetota</taxon>
        <taxon>Actinomycetes</taxon>
        <taxon>Mycobacteriales</taxon>
        <taxon>Mycobacteriaceae</taxon>
        <taxon>Mycolicibacterium</taxon>
    </lineage>
</organism>
<dbReference type="InterPro" id="IPR001789">
    <property type="entry name" value="Sig_transdc_resp-reg_receiver"/>
</dbReference>
<reference evidence="9 10" key="1">
    <citation type="submission" date="2018-10" db="EMBL/GenBank/DDBJ databases">
        <title>Draft genome of Mycobacterium hodleri strain B.</title>
        <authorList>
            <person name="Amande T.J."/>
            <person name="Mcgenity T.J."/>
        </authorList>
    </citation>
    <scope>NUCLEOTIDE SEQUENCE [LARGE SCALE GENOMIC DNA]</scope>
    <source>
        <strain evidence="9 10">B</strain>
    </source>
</reference>
<dbReference type="SMART" id="SM00448">
    <property type="entry name" value="REC"/>
    <property type="match status" value="1"/>
</dbReference>
<dbReference type="Gene3D" id="1.10.10.10">
    <property type="entry name" value="Winged helix-like DNA-binding domain superfamily/Winged helix DNA-binding domain"/>
    <property type="match status" value="1"/>
</dbReference>
<dbReference type="CDD" id="cd00383">
    <property type="entry name" value="trans_reg_C"/>
    <property type="match status" value="1"/>
</dbReference>
<dbReference type="InterPro" id="IPR039420">
    <property type="entry name" value="WalR-like"/>
</dbReference>
<dbReference type="InterPro" id="IPR016032">
    <property type="entry name" value="Sig_transdc_resp-reg_C-effctor"/>
</dbReference>
<keyword evidence="4" id="KW-0804">Transcription</keyword>
<dbReference type="Pfam" id="PF00072">
    <property type="entry name" value="Response_reg"/>
    <property type="match status" value="1"/>
</dbReference>
<dbReference type="GO" id="GO:0032993">
    <property type="term" value="C:protein-DNA complex"/>
    <property type="evidence" value="ECO:0007669"/>
    <property type="project" value="TreeGrafter"/>
</dbReference>
<dbReference type="PANTHER" id="PTHR48111">
    <property type="entry name" value="REGULATOR OF RPOS"/>
    <property type="match status" value="1"/>
</dbReference>
<evidence type="ECO:0000313" key="9">
    <source>
        <dbReference type="EMBL" id="TQR87718.1"/>
    </source>
</evidence>
<dbReference type="EMBL" id="VIFX01000005">
    <property type="protein sequence ID" value="TQR87718.1"/>
    <property type="molecule type" value="Genomic_DNA"/>
</dbReference>
<feature type="domain" description="Response regulatory" evidence="7">
    <location>
        <begin position="24"/>
        <end position="136"/>
    </location>
</feature>
<dbReference type="SUPFAM" id="SSF46894">
    <property type="entry name" value="C-terminal effector domain of the bipartite response regulators"/>
    <property type="match status" value="1"/>
</dbReference>
<dbReference type="GO" id="GO:0000976">
    <property type="term" value="F:transcription cis-regulatory region binding"/>
    <property type="evidence" value="ECO:0007669"/>
    <property type="project" value="TreeGrafter"/>
</dbReference>
<dbReference type="RefSeq" id="WP_142551168.1">
    <property type="nucleotide sequence ID" value="NZ_VIFX01000005.1"/>
</dbReference>
<dbReference type="AlphaFoldDB" id="A0A544W673"/>
<evidence type="ECO:0000256" key="2">
    <source>
        <dbReference type="ARBA" id="ARBA00023015"/>
    </source>
</evidence>
<comment type="caution">
    <text evidence="9">The sequence shown here is derived from an EMBL/GenBank/DDBJ whole genome shotgun (WGS) entry which is preliminary data.</text>
</comment>
<dbReference type="GO" id="GO:0005829">
    <property type="term" value="C:cytosol"/>
    <property type="evidence" value="ECO:0007669"/>
    <property type="project" value="TreeGrafter"/>
</dbReference>
<proteinExistence type="predicted"/>
<feature type="DNA-binding region" description="OmpR/PhoB-type" evidence="6">
    <location>
        <begin position="152"/>
        <end position="252"/>
    </location>
</feature>
<dbReference type="PROSITE" id="PS50110">
    <property type="entry name" value="RESPONSE_REGULATORY"/>
    <property type="match status" value="1"/>
</dbReference>
<evidence type="ECO:0000256" key="4">
    <source>
        <dbReference type="ARBA" id="ARBA00023163"/>
    </source>
</evidence>
<accession>A0A544W673</accession>
<dbReference type="SMART" id="SM00862">
    <property type="entry name" value="Trans_reg_C"/>
    <property type="match status" value="1"/>
</dbReference>
<evidence type="ECO:0000259" key="7">
    <source>
        <dbReference type="PROSITE" id="PS50110"/>
    </source>
</evidence>
<keyword evidence="1 5" id="KW-0597">Phosphoprotein</keyword>
<dbReference type="InterPro" id="IPR001867">
    <property type="entry name" value="OmpR/PhoB-type_DNA-bd"/>
</dbReference>
<keyword evidence="2" id="KW-0805">Transcription regulation</keyword>
<feature type="modified residue" description="4-aspartylphosphate" evidence="5">
    <location>
        <position position="73"/>
    </location>
</feature>
<dbReference type="GO" id="GO:0000156">
    <property type="term" value="F:phosphorelay response regulator activity"/>
    <property type="evidence" value="ECO:0007669"/>
    <property type="project" value="TreeGrafter"/>
</dbReference>
<keyword evidence="3 6" id="KW-0238">DNA-binding</keyword>
<dbReference type="Pfam" id="PF00486">
    <property type="entry name" value="Trans_reg_C"/>
    <property type="match status" value="1"/>
</dbReference>
<dbReference type="SUPFAM" id="SSF52172">
    <property type="entry name" value="CheY-like"/>
    <property type="match status" value="1"/>
</dbReference>
<gene>
    <name evidence="9" type="ORF">D8S82_05915</name>
</gene>
<dbReference type="InterPro" id="IPR036388">
    <property type="entry name" value="WH-like_DNA-bd_sf"/>
</dbReference>